<feature type="domain" description="Cyclic nucleotide-binding" evidence="1">
    <location>
        <begin position="12"/>
        <end position="96"/>
    </location>
</feature>
<dbReference type="eggNOG" id="COG0664">
    <property type="taxonomic scope" value="Bacteria"/>
</dbReference>
<evidence type="ECO:0000313" key="2">
    <source>
        <dbReference type="EMBL" id="EDQ33852.1"/>
    </source>
</evidence>
<sequence length="188" mass="20873">MLPRPFNLLPREALSARKLERASAIVRRDDPAEAMFFIKSGRADLLRYTEQGDEIVIHRARAGETICEAALFSPRYHCDVIAAEPAEFTVISKAAVLERMRTDQDFAVAISARFAGQIQDYRRRIEITAIRNANNRVFAAVADGLLSRDIKSFSGLIGLSHEATYRALAALAKQGRLIKKGRGAYALP</sequence>
<evidence type="ECO:0000259" key="1">
    <source>
        <dbReference type="PROSITE" id="PS50042"/>
    </source>
</evidence>
<dbReference type="STRING" id="411684.HPDFL43_05345"/>
<dbReference type="RefSeq" id="WP_007196858.1">
    <property type="nucleotide sequence ID" value="NZ_CM002917.1"/>
</dbReference>
<dbReference type="Proteomes" id="UP000004291">
    <property type="component" value="Chromosome"/>
</dbReference>
<dbReference type="InterPro" id="IPR014710">
    <property type="entry name" value="RmlC-like_jellyroll"/>
</dbReference>
<organism evidence="2 3">
    <name type="scientific">Hoeflea phototrophica (strain DSM 17068 / NCIMB 14078 / DFL-43)</name>
    <dbReference type="NCBI Taxonomy" id="411684"/>
    <lineage>
        <taxon>Bacteria</taxon>
        <taxon>Pseudomonadati</taxon>
        <taxon>Pseudomonadota</taxon>
        <taxon>Alphaproteobacteria</taxon>
        <taxon>Hyphomicrobiales</taxon>
        <taxon>Rhizobiaceae</taxon>
        <taxon>Hoeflea</taxon>
    </lineage>
</organism>
<evidence type="ECO:0000313" key="3">
    <source>
        <dbReference type="Proteomes" id="UP000004291"/>
    </source>
</evidence>
<keyword evidence="3" id="KW-1185">Reference proteome</keyword>
<dbReference type="HOGENOM" id="CLU_075053_4_2_5"/>
<dbReference type="PROSITE" id="PS50042">
    <property type="entry name" value="CNMP_BINDING_3"/>
    <property type="match status" value="1"/>
</dbReference>
<dbReference type="InterPro" id="IPR000595">
    <property type="entry name" value="cNMP-bd_dom"/>
</dbReference>
<reference evidence="2 3" key="1">
    <citation type="submission" date="2007-10" db="EMBL/GenBank/DDBJ databases">
        <authorList>
            <person name="Wagner-Dobler I."/>
            <person name="Ferriera S."/>
            <person name="Johnson J."/>
            <person name="Kravitz S."/>
            <person name="Beeson K."/>
            <person name="Sutton G."/>
            <person name="Rogers Y.-H."/>
            <person name="Friedman R."/>
            <person name="Frazier M."/>
            <person name="Venter J.C."/>
        </authorList>
    </citation>
    <scope>NUCLEOTIDE SEQUENCE [LARGE SCALE GENOMIC DNA]</scope>
    <source>
        <strain evidence="2 3">DFL-43</strain>
    </source>
</reference>
<dbReference type="SUPFAM" id="SSF51206">
    <property type="entry name" value="cAMP-binding domain-like"/>
    <property type="match status" value="1"/>
</dbReference>
<dbReference type="InterPro" id="IPR018490">
    <property type="entry name" value="cNMP-bd_dom_sf"/>
</dbReference>
<dbReference type="Pfam" id="PF00027">
    <property type="entry name" value="cNMP_binding"/>
    <property type="match status" value="1"/>
</dbReference>
<accession>A9D4B8</accession>
<comment type="caution">
    <text evidence="2">The sequence shown here is derived from an EMBL/GenBank/DDBJ whole genome shotgun (WGS) entry which is preliminary data.</text>
</comment>
<gene>
    <name evidence="2" type="ORF">HPDFL43_05345</name>
</gene>
<dbReference type="CDD" id="cd00038">
    <property type="entry name" value="CAP_ED"/>
    <property type="match status" value="1"/>
</dbReference>
<dbReference type="EMBL" id="ABIA03000002">
    <property type="protein sequence ID" value="EDQ33852.1"/>
    <property type="molecule type" value="Genomic_DNA"/>
</dbReference>
<dbReference type="AlphaFoldDB" id="A9D4B8"/>
<protein>
    <submittedName>
        <fullName evidence="2">cAMP-binding protein</fullName>
    </submittedName>
</protein>
<name>A9D4B8_HOEPD</name>
<dbReference type="SMART" id="SM00100">
    <property type="entry name" value="cNMP"/>
    <property type="match status" value="1"/>
</dbReference>
<proteinExistence type="predicted"/>
<dbReference type="OrthoDB" id="571714at2"/>
<reference evidence="2 3" key="2">
    <citation type="submission" date="2012-06" db="EMBL/GenBank/DDBJ databases">
        <authorList>
            <person name="Fiebig A."/>
        </authorList>
    </citation>
    <scope>NUCLEOTIDE SEQUENCE [LARGE SCALE GENOMIC DNA]</scope>
    <source>
        <strain evidence="2 3">DFL-43</strain>
    </source>
</reference>
<dbReference type="Gene3D" id="2.60.120.10">
    <property type="entry name" value="Jelly Rolls"/>
    <property type="match status" value="1"/>
</dbReference>